<feature type="repeat" description="WD" evidence="1">
    <location>
        <begin position="1"/>
        <end position="14"/>
    </location>
</feature>
<keyword evidence="1" id="KW-0853">WD repeat</keyword>
<dbReference type="PROSITE" id="PS50082">
    <property type="entry name" value="WD_REPEATS_2"/>
    <property type="match status" value="2"/>
</dbReference>
<comment type="caution">
    <text evidence="3">The sequence shown here is derived from an EMBL/GenBank/DDBJ whole genome shotgun (WGS) entry which is preliminary data.</text>
</comment>
<proteinExistence type="predicted"/>
<feature type="repeat" description="WD" evidence="1">
    <location>
        <begin position="389"/>
        <end position="423"/>
    </location>
</feature>
<dbReference type="AlphaFoldDB" id="A0A5A8C9A9"/>
<feature type="region of interest" description="Disordered" evidence="2">
    <location>
        <begin position="19"/>
        <end position="75"/>
    </location>
</feature>
<dbReference type="Gene3D" id="2.130.10.10">
    <property type="entry name" value="YVTN repeat-like/Quinoprotein amine dehydrogenase"/>
    <property type="match status" value="1"/>
</dbReference>
<feature type="compositionally biased region" description="Low complexity" evidence="2">
    <location>
        <begin position="32"/>
        <end position="43"/>
    </location>
</feature>
<evidence type="ECO:0000256" key="2">
    <source>
        <dbReference type="SAM" id="MobiDB-lite"/>
    </source>
</evidence>
<dbReference type="EMBL" id="VLTN01000045">
    <property type="protein sequence ID" value="KAA0149257.1"/>
    <property type="molecule type" value="Genomic_DNA"/>
</dbReference>
<dbReference type="SUPFAM" id="SSF50978">
    <property type="entry name" value="WD40 repeat-like"/>
    <property type="match status" value="1"/>
</dbReference>
<evidence type="ECO:0000313" key="4">
    <source>
        <dbReference type="Proteomes" id="UP000323011"/>
    </source>
</evidence>
<protein>
    <submittedName>
        <fullName evidence="3">Uncharacterized protein</fullName>
    </submittedName>
</protein>
<keyword evidence="4" id="KW-1185">Reference proteome</keyword>
<accession>A0A5A8C9A9</accession>
<feature type="compositionally biased region" description="Low complexity" evidence="2">
    <location>
        <begin position="56"/>
        <end position="75"/>
    </location>
</feature>
<evidence type="ECO:0000313" key="3">
    <source>
        <dbReference type="EMBL" id="KAA0149257.1"/>
    </source>
</evidence>
<reference evidence="3 4" key="1">
    <citation type="submission" date="2019-07" db="EMBL/GenBank/DDBJ databases">
        <title>Genomes of Cafeteria roenbergensis.</title>
        <authorList>
            <person name="Fischer M.G."/>
            <person name="Hackl T."/>
            <person name="Roman M."/>
        </authorList>
    </citation>
    <scope>NUCLEOTIDE SEQUENCE [LARGE SCALE GENOMIC DNA]</scope>
    <source>
        <strain evidence="3 4">BVI</strain>
    </source>
</reference>
<evidence type="ECO:0000256" key="1">
    <source>
        <dbReference type="PROSITE-ProRule" id="PRU00221"/>
    </source>
</evidence>
<dbReference type="Pfam" id="PF00400">
    <property type="entry name" value="WD40"/>
    <property type="match status" value="1"/>
</dbReference>
<dbReference type="InterPro" id="IPR036322">
    <property type="entry name" value="WD40_repeat_dom_sf"/>
</dbReference>
<dbReference type="InterPro" id="IPR001680">
    <property type="entry name" value="WD40_rpt"/>
</dbReference>
<name>A0A5A8C9A9_CAFRO</name>
<sequence length="423" mass="41697">MLLSGGVDGHVRLWAVSRRGEAGASAADTTPHSSGAGHSSAAAEQSRPDSTSPGEPASEGPQAATAAAAAEGAPSGEAGPLLTCLDDVRASRTVSAVVAVRWLPGCRAAVWADAGGTVTTAALAAGAAGSSSGLASVRLVPLQAWHVGPLEALSVGPRLAASAACLARLGAADGDPAAALALYEWLRSRPSSSDIVATAAAGRVVSVVELGPLAVWSARMALQAAGAAAASQGAALPDDWALEAVASLADARCPDLVRSSDLSADASRPVGRASIVEATPLPVVAADAAPAETVVLVSPQGADPSAVGLWGGPNAGALVPAPDPPGSSLRQQERSVAPSCVAWDAGDVLVACASESGEAVAWRVPGHDGFAAASAAVPVRPAASDGWRHWGPVTTVRWTQSGALGPLLVTAGDDGHVAVWAWQ</sequence>
<dbReference type="Proteomes" id="UP000323011">
    <property type="component" value="Unassembled WGS sequence"/>
</dbReference>
<organism evidence="3 4">
    <name type="scientific">Cafeteria roenbergensis</name>
    <name type="common">Marine flagellate</name>
    <dbReference type="NCBI Taxonomy" id="33653"/>
    <lineage>
        <taxon>Eukaryota</taxon>
        <taxon>Sar</taxon>
        <taxon>Stramenopiles</taxon>
        <taxon>Bigyra</taxon>
        <taxon>Opalozoa</taxon>
        <taxon>Bicosoecida</taxon>
        <taxon>Cafeteriaceae</taxon>
        <taxon>Cafeteria</taxon>
    </lineage>
</organism>
<dbReference type="PROSITE" id="PS50294">
    <property type="entry name" value="WD_REPEATS_REGION"/>
    <property type="match status" value="1"/>
</dbReference>
<dbReference type="InterPro" id="IPR015943">
    <property type="entry name" value="WD40/YVTN_repeat-like_dom_sf"/>
</dbReference>
<gene>
    <name evidence="3" type="ORF">FNF29_06144</name>
</gene>